<evidence type="ECO:0000256" key="1">
    <source>
        <dbReference type="SAM" id="Phobius"/>
    </source>
</evidence>
<dbReference type="PANTHER" id="PTHR33564">
    <property type="entry name" value="TRANSMEMBRANE PROTEIN"/>
    <property type="match status" value="1"/>
</dbReference>
<keyword evidence="1" id="KW-0812">Transmembrane</keyword>
<keyword evidence="1" id="KW-0472">Membrane</keyword>
<proteinExistence type="predicted"/>
<protein>
    <submittedName>
        <fullName evidence="2">Uncharacterized protein</fullName>
    </submittedName>
</protein>
<evidence type="ECO:0000313" key="3">
    <source>
        <dbReference type="Proteomes" id="UP000734854"/>
    </source>
</evidence>
<gene>
    <name evidence="2" type="ORF">ZIOFF_064850</name>
</gene>
<organism evidence="2 3">
    <name type="scientific">Zingiber officinale</name>
    <name type="common">Ginger</name>
    <name type="synonym">Amomum zingiber</name>
    <dbReference type="NCBI Taxonomy" id="94328"/>
    <lineage>
        <taxon>Eukaryota</taxon>
        <taxon>Viridiplantae</taxon>
        <taxon>Streptophyta</taxon>
        <taxon>Embryophyta</taxon>
        <taxon>Tracheophyta</taxon>
        <taxon>Spermatophyta</taxon>
        <taxon>Magnoliopsida</taxon>
        <taxon>Liliopsida</taxon>
        <taxon>Zingiberales</taxon>
        <taxon>Zingiberaceae</taxon>
        <taxon>Zingiber</taxon>
    </lineage>
</organism>
<accession>A0A8J5KGN7</accession>
<dbReference type="OrthoDB" id="1904110at2759"/>
<sequence length="84" mass="9419">MESSGCVGFMAVVAVCGGVALFAVQVHKRLASDFIKKFESEIGRERKRAKKKVTFAPDVLEPSANNEEYRRRWTVAQRQAAGFR</sequence>
<feature type="transmembrane region" description="Helical" evidence="1">
    <location>
        <begin position="6"/>
        <end position="26"/>
    </location>
</feature>
<comment type="caution">
    <text evidence="2">The sequence shown here is derived from an EMBL/GenBank/DDBJ whole genome shotgun (WGS) entry which is preliminary data.</text>
</comment>
<keyword evidence="3" id="KW-1185">Reference proteome</keyword>
<dbReference type="PANTHER" id="PTHR33564:SF8">
    <property type="entry name" value="TRANSMEMBRANE PROTEIN"/>
    <property type="match status" value="1"/>
</dbReference>
<dbReference type="Proteomes" id="UP000734854">
    <property type="component" value="Unassembled WGS sequence"/>
</dbReference>
<evidence type="ECO:0000313" key="2">
    <source>
        <dbReference type="EMBL" id="KAG6475622.1"/>
    </source>
</evidence>
<keyword evidence="1" id="KW-1133">Transmembrane helix</keyword>
<dbReference type="EMBL" id="JACMSC010000018">
    <property type="protein sequence ID" value="KAG6475622.1"/>
    <property type="molecule type" value="Genomic_DNA"/>
</dbReference>
<name>A0A8J5KGN7_ZINOF</name>
<dbReference type="AlphaFoldDB" id="A0A8J5KGN7"/>
<reference evidence="2 3" key="1">
    <citation type="submission" date="2020-08" db="EMBL/GenBank/DDBJ databases">
        <title>Plant Genome Project.</title>
        <authorList>
            <person name="Zhang R.-G."/>
        </authorList>
    </citation>
    <scope>NUCLEOTIDE SEQUENCE [LARGE SCALE GENOMIC DNA]</scope>
    <source>
        <tissue evidence="2">Rhizome</tissue>
    </source>
</reference>